<keyword evidence="2" id="KW-1185">Reference proteome</keyword>
<dbReference type="RefSeq" id="WP_324179843.1">
    <property type="nucleotide sequence ID" value="NZ_BAABAW010000007.1"/>
</dbReference>
<sequence length="83" mass="9903">MRGEIKEICTIDIGQDYRQNAYTFYQSGVIKHLYDESILSYNKEEWTTSQTISNSIKSKLIKECPNKYKKRLREVLDFNSRMN</sequence>
<dbReference type="Proteomes" id="UP001327027">
    <property type="component" value="Unassembled WGS sequence"/>
</dbReference>
<name>A0ABU5ZUY5_9FLAO</name>
<proteinExistence type="predicted"/>
<evidence type="ECO:0000313" key="1">
    <source>
        <dbReference type="EMBL" id="MEB3345814.1"/>
    </source>
</evidence>
<gene>
    <name evidence="1" type="ORF">U6A24_10095</name>
</gene>
<accession>A0ABU5ZUY5</accession>
<comment type="caution">
    <text evidence="1">The sequence shown here is derived from an EMBL/GenBank/DDBJ whole genome shotgun (WGS) entry which is preliminary data.</text>
</comment>
<reference evidence="1 2" key="1">
    <citation type="journal article" date="2013" name="Int. J. Syst. Evol. Microbiol.">
        <title>Aquimarina gracilis sp. nov., isolated from the gut microflora of a mussel, Mytilus coruscus, and emended description of Aquimarina spongiae.</title>
        <authorList>
            <person name="Park S.C."/>
            <person name="Choe H.N."/>
            <person name="Baik K.S."/>
            <person name="Seong C.N."/>
        </authorList>
    </citation>
    <scope>NUCLEOTIDE SEQUENCE [LARGE SCALE GENOMIC DNA]</scope>
    <source>
        <strain evidence="1 2">PSC32</strain>
    </source>
</reference>
<organism evidence="1 2">
    <name type="scientific">Aquimarina gracilis</name>
    <dbReference type="NCBI Taxonomy" id="874422"/>
    <lineage>
        <taxon>Bacteria</taxon>
        <taxon>Pseudomonadati</taxon>
        <taxon>Bacteroidota</taxon>
        <taxon>Flavobacteriia</taxon>
        <taxon>Flavobacteriales</taxon>
        <taxon>Flavobacteriaceae</taxon>
        <taxon>Aquimarina</taxon>
    </lineage>
</organism>
<protein>
    <submittedName>
        <fullName evidence="1">Uncharacterized protein</fullName>
    </submittedName>
</protein>
<dbReference type="EMBL" id="JAYKLX010000004">
    <property type="protein sequence ID" value="MEB3345814.1"/>
    <property type="molecule type" value="Genomic_DNA"/>
</dbReference>
<evidence type="ECO:0000313" key="2">
    <source>
        <dbReference type="Proteomes" id="UP001327027"/>
    </source>
</evidence>